<sequence length="145" mass="16479">MSNTDILRSSEADLLPPGFIQHYVFAIEVDGYKGEAEVDGYHPSSREAIEICQSESMGESPKPGQKRKLASDVLKLVLLKQLGMISRGRVFVTSPAMYTWCQQSGSWLNAARRHYCIDIILKAHSRKVMRKKVRNALLRARKEMR</sequence>
<evidence type="ECO:0000313" key="1">
    <source>
        <dbReference type="EMBL" id="OGL78701.1"/>
    </source>
</evidence>
<protein>
    <submittedName>
        <fullName evidence="1">Uncharacterized protein</fullName>
    </submittedName>
</protein>
<name>A0A1F7UK89_9BACT</name>
<dbReference type="Proteomes" id="UP000176603">
    <property type="component" value="Unassembled WGS sequence"/>
</dbReference>
<proteinExistence type="predicted"/>
<dbReference type="AlphaFoldDB" id="A0A1F7UK89"/>
<dbReference type="EMBL" id="MGEH01000025">
    <property type="protein sequence ID" value="OGL78701.1"/>
    <property type="molecule type" value="Genomic_DNA"/>
</dbReference>
<evidence type="ECO:0000313" key="2">
    <source>
        <dbReference type="Proteomes" id="UP000176603"/>
    </source>
</evidence>
<reference evidence="1 2" key="1">
    <citation type="journal article" date="2016" name="Nat. Commun.">
        <title>Thousands of microbial genomes shed light on interconnected biogeochemical processes in an aquifer system.</title>
        <authorList>
            <person name="Anantharaman K."/>
            <person name="Brown C.T."/>
            <person name="Hug L.A."/>
            <person name="Sharon I."/>
            <person name="Castelle C.J."/>
            <person name="Probst A.J."/>
            <person name="Thomas B.C."/>
            <person name="Singh A."/>
            <person name="Wilkins M.J."/>
            <person name="Karaoz U."/>
            <person name="Brodie E.L."/>
            <person name="Williams K.H."/>
            <person name="Hubbard S.S."/>
            <person name="Banfield J.F."/>
        </authorList>
    </citation>
    <scope>NUCLEOTIDE SEQUENCE [LARGE SCALE GENOMIC DNA]</scope>
</reference>
<comment type="caution">
    <text evidence="1">The sequence shown here is derived from an EMBL/GenBank/DDBJ whole genome shotgun (WGS) entry which is preliminary data.</text>
</comment>
<gene>
    <name evidence="1" type="ORF">A3E39_04860</name>
</gene>
<organism evidence="1 2">
    <name type="scientific">Candidatus Uhrbacteria bacterium RIFCSPHIGHO2_12_FULL_60_25</name>
    <dbReference type="NCBI Taxonomy" id="1802399"/>
    <lineage>
        <taxon>Bacteria</taxon>
        <taxon>Candidatus Uhriibacteriota</taxon>
    </lineage>
</organism>
<accession>A0A1F7UK89</accession>
<dbReference type="STRING" id="1802399.A3E39_04860"/>